<proteinExistence type="inferred from homology"/>
<evidence type="ECO:0000256" key="7">
    <source>
        <dbReference type="ARBA" id="ARBA00022729"/>
    </source>
</evidence>
<evidence type="ECO:0000256" key="1">
    <source>
        <dbReference type="ARBA" id="ARBA00003217"/>
    </source>
</evidence>
<evidence type="ECO:0000256" key="8">
    <source>
        <dbReference type="ARBA" id="ARBA00022801"/>
    </source>
</evidence>
<dbReference type="SUPFAM" id="SSF56601">
    <property type="entry name" value="beta-lactamase/transpeptidase-like"/>
    <property type="match status" value="1"/>
</dbReference>
<keyword evidence="5 16" id="KW-0121">Carboxypeptidase</keyword>
<evidence type="ECO:0000256" key="3">
    <source>
        <dbReference type="ARBA" id="ARBA00007164"/>
    </source>
</evidence>
<dbReference type="InterPro" id="IPR001967">
    <property type="entry name" value="Peptidase_S11_N"/>
</dbReference>
<keyword evidence="10" id="KW-0573">Peptidoglycan synthesis</keyword>
<evidence type="ECO:0000256" key="13">
    <source>
        <dbReference type="RuleBase" id="RU004016"/>
    </source>
</evidence>
<evidence type="ECO:0000256" key="6">
    <source>
        <dbReference type="ARBA" id="ARBA00022670"/>
    </source>
</evidence>
<reference evidence="16 17" key="1">
    <citation type="submission" date="2021-10" db="EMBL/GenBank/DDBJ databases">
        <title>Collection of gut derived symbiotic bacterial strains cultured from healthy donors.</title>
        <authorList>
            <person name="Lin H."/>
            <person name="Littmann E."/>
            <person name="Kohout C."/>
            <person name="Pamer E.G."/>
        </authorList>
    </citation>
    <scope>NUCLEOTIDE SEQUENCE [LARGE SCALE GENOMIC DNA]</scope>
    <source>
        <strain evidence="16 17">DFI.1.165</strain>
    </source>
</reference>
<evidence type="ECO:0000259" key="14">
    <source>
        <dbReference type="Pfam" id="PF00768"/>
    </source>
</evidence>
<dbReference type="EMBL" id="JAJCIS010000001">
    <property type="protein sequence ID" value="MCB7386287.1"/>
    <property type="molecule type" value="Genomic_DNA"/>
</dbReference>
<evidence type="ECO:0000256" key="10">
    <source>
        <dbReference type="ARBA" id="ARBA00022984"/>
    </source>
</evidence>
<comment type="similarity">
    <text evidence="3 13">Belongs to the peptidase S11 family.</text>
</comment>
<dbReference type="GO" id="GO:0004180">
    <property type="term" value="F:carboxypeptidase activity"/>
    <property type="evidence" value="ECO:0007669"/>
    <property type="project" value="UniProtKB-KW"/>
</dbReference>
<keyword evidence="7" id="KW-0732">Signal</keyword>
<dbReference type="InterPro" id="IPR037167">
    <property type="entry name" value="Peptidase_S11_C_sf"/>
</dbReference>
<dbReference type="InterPro" id="IPR012907">
    <property type="entry name" value="Peptidase_S11_C"/>
</dbReference>
<dbReference type="SUPFAM" id="SSF69189">
    <property type="entry name" value="Penicillin-binding protein associated domain"/>
    <property type="match status" value="1"/>
</dbReference>
<dbReference type="Pfam" id="PF00768">
    <property type="entry name" value="Peptidase_S11"/>
    <property type="match status" value="1"/>
</dbReference>
<dbReference type="InterPro" id="IPR015956">
    <property type="entry name" value="Peniciliin-bd_prot_C_sf"/>
</dbReference>
<comment type="pathway">
    <text evidence="2">Cell wall biogenesis; peptidoglycan biosynthesis.</text>
</comment>
<feature type="domain" description="Peptidase S11 D-alanyl-D-alanine carboxypeptidase A N-terminal" evidence="14">
    <location>
        <begin position="73"/>
        <end position="295"/>
    </location>
</feature>
<feature type="domain" description="Peptidase S11 D-Ala-D-Ala carboxypeptidase A C-terminal" evidence="15">
    <location>
        <begin position="366"/>
        <end position="424"/>
    </location>
</feature>
<dbReference type="Proteomes" id="UP001299546">
    <property type="component" value="Unassembled WGS sequence"/>
</dbReference>
<evidence type="ECO:0000313" key="16">
    <source>
        <dbReference type="EMBL" id="MCB7386287.1"/>
    </source>
</evidence>
<gene>
    <name evidence="16" type="ORF">LIZ65_03210</name>
</gene>
<comment type="catalytic activity">
    <reaction evidence="12">
        <text>Preferential cleavage: (Ac)2-L-Lys-D-Ala-|-D-Ala. Also transpeptidation of peptidyl-alanyl moieties that are N-acyl substituents of D-alanine.</text>
        <dbReference type="EC" id="3.4.16.4"/>
    </reaction>
</comment>
<dbReference type="Pfam" id="PF07943">
    <property type="entry name" value="PBP5_C"/>
    <property type="match status" value="1"/>
</dbReference>
<keyword evidence="17" id="KW-1185">Reference proteome</keyword>
<dbReference type="InterPro" id="IPR018044">
    <property type="entry name" value="Peptidase_S11"/>
</dbReference>
<evidence type="ECO:0000259" key="15">
    <source>
        <dbReference type="Pfam" id="PF07943"/>
    </source>
</evidence>
<dbReference type="PRINTS" id="PR00725">
    <property type="entry name" value="DADACBPTASE1"/>
</dbReference>
<dbReference type="InterPro" id="IPR012338">
    <property type="entry name" value="Beta-lactam/transpept-like"/>
</dbReference>
<dbReference type="PANTHER" id="PTHR21581:SF33">
    <property type="entry name" value="D-ALANYL-D-ALANINE CARBOXYPEPTIDASE DACB"/>
    <property type="match status" value="1"/>
</dbReference>
<evidence type="ECO:0000256" key="4">
    <source>
        <dbReference type="ARBA" id="ARBA00012448"/>
    </source>
</evidence>
<sequence>MKIRRKDRKQMSGIGQGKRYGWILAFFLAASLAAGGTGATLLAEESGAGITDDGGTQDAHDELGNMIPEDLGELYAKSAVLMDADSGRVLIAKDGNTMRPMASTTKIMTCILALEEGNLEDVVTASGEAASQPKVHLGMREGEQFVLGDLLYSLMLESHNDSAVAIAEHIAGSVPEFAEKMNAKAKEIGCSDAHFVSPNGLDASDEGGTHSISAVDLAMIMSYCVAKSPKAEEFLKITQTASYSFNDTEGKRSFSCNNHNLFLSMMEGAISGKTGFTGDAGYCYVGALRKDGKTFAVALLACGWPNNKNYKWTDTKKLMAYGLEHYEYRDVWQEPEIADIPVENGIASDGSLSGQSVAKVRLDTEDTELQVLLGDQEEVKISVTEDNTLTAPVAEGELVGTVTYYLGERQLKGYPLVACSDVEEKTVKWYFSKVITYWLDFSACDFLLK</sequence>
<dbReference type="EC" id="3.4.16.4" evidence="4"/>
<keyword evidence="11" id="KW-0961">Cell wall biogenesis/degradation</keyword>
<keyword evidence="8" id="KW-0378">Hydrolase</keyword>
<evidence type="ECO:0000256" key="2">
    <source>
        <dbReference type="ARBA" id="ARBA00004752"/>
    </source>
</evidence>
<evidence type="ECO:0000313" key="17">
    <source>
        <dbReference type="Proteomes" id="UP001299546"/>
    </source>
</evidence>
<accession>A0ABS8DD02</accession>
<comment type="caution">
    <text evidence="16">The sequence shown here is derived from an EMBL/GenBank/DDBJ whole genome shotgun (WGS) entry which is preliminary data.</text>
</comment>
<keyword evidence="9" id="KW-0133">Cell shape</keyword>
<evidence type="ECO:0000256" key="9">
    <source>
        <dbReference type="ARBA" id="ARBA00022960"/>
    </source>
</evidence>
<dbReference type="PANTHER" id="PTHR21581">
    <property type="entry name" value="D-ALANYL-D-ALANINE CARBOXYPEPTIDASE"/>
    <property type="match status" value="1"/>
</dbReference>
<organism evidence="16 17">
    <name type="scientific">Bariatricus massiliensis</name>
    <dbReference type="NCBI Taxonomy" id="1745713"/>
    <lineage>
        <taxon>Bacteria</taxon>
        <taxon>Bacillati</taxon>
        <taxon>Bacillota</taxon>
        <taxon>Clostridia</taxon>
        <taxon>Lachnospirales</taxon>
        <taxon>Lachnospiraceae</taxon>
        <taxon>Bariatricus</taxon>
    </lineage>
</organism>
<name>A0ABS8DD02_9FIRM</name>
<dbReference type="Gene3D" id="3.40.710.10">
    <property type="entry name" value="DD-peptidase/beta-lactamase superfamily"/>
    <property type="match status" value="1"/>
</dbReference>
<dbReference type="Gene3D" id="2.60.410.10">
    <property type="entry name" value="D-Ala-D-Ala carboxypeptidase, C-terminal domain"/>
    <property type="match status" value="1"/>
</dbReference>
<evidence type="ECO:0000256" key="12">
    <source>
        <dbReference type="ARBA" id="ARBA00034000"/>
    </source>
</evidence>
<evidence type="ECO:0000256" key="5">
    <source>
        <dbReference type="ARBA" id="ARBA00022645"/>
    </source>
</evidence>
<dbReference type="RefSeq" id="WP_066732596.1">
    <property type="nucleotide sequence ID" value="NZ_JAJCIQ010000001.1"/>
</dbReference>
<comment type="function">
    <text evidence="1">Removes C-terminal D-alanyl residues from sugar-peptide cell wall precursors.</text>
</comment>
<evidence type="ECO:0000256" key="11">
    <source>
        <dbReference type="ARBA" id="ARBA00023316"/>
    </source>
</evidence>
<keyword evidence="6" id="KW-0645">Protease</keyword>
<protein>
    <recommendedName>
        <fullName evidence="4">serine-type D-Ala-D-Ala carboxypeptidase</fullName>
        <ecNumber evidence="4">3.4.16.4</ecNumber>
    </recommendedName>
</protein>